<dbReference type="PANTHER" id="PTHR30419:SF8">
    <property type="entry name" value="NITROGEN ASSIMILATION TRANSCRIPTIONAL ACTIVATOR-RELATED"/>
    <property type="match status" value="1"/>
</dbReference>
<dbReference type="PANTHER" id="PTHR30419">
    <property type="entry name" value="HTH-TYPE TRANSCRIPTIONAL REGULATOR YBHD"/>
    <property type="match status" value="1"/>
</dbReference>
<evidence type="ECO:0000313" key="7">
    <source>
        <dbReference type="Proteomes" id="UP000270661"/>
    </source>
</evidence>
<protein>
    <recommendedName>
        <fullName evidence="5">HTH lysR-type domain-containing protein</fullName>
    </recommendedName>
</protein>
<evidence type="ECO:0000259" key="5">
    <source>
        <dbReference type="PROSITE" id="PS50931"/>
    </source>
</evidence>
<dbReference type="FunFam" id="1.10.10.10:FF:000001">
    <property type="entry name" value="LysR family transcriptional regulator"/>
    <property type="match status" value="1"/>
</dbReference>
<keyword evidence="7" id="KW-1185">Reference proteome</keyword>
<dbReference type="SUPFAM" id="SSF46785">
    <property type="entry name" value="Winged helix' DNA-binding domain"/>
    <property type="match status" value="1"/>
</dbReference>
<organism evidence="6 7">
    <name type="scientific">Pseudomonas corrugata</name>
    <dbReference type="NCBI Taxonomy" id="47879"/>
    <lineage>
        <taxon>Bacteria</taxon>
        <taxon>Pseudomonadati</taxon>
        <taxon>Pseudomonadota</taxon>
        <taxon>Gammaproteobacteria</taxon>
        <taxon>Pseudomonadales</taxon>
        <taxon>Pseudomonadaceae</taxon>
        <taxon>Pseudomonas</taxon>
    </lineage>
</organism>
<accession>A0A3M3EJU8</accession>
<keyword evidence="3" id="KW-0238">DNA-binding</keyword>
<dbReference type="Pfam" id="PF00126">
    <property type="entry name" value="HTH_1"/>
    <property type="match status" value="1"/>
</dbReference>
<dbReference type="Proteomes" id="UP000270661">
    <property type="component" value="Unassembled WGS sequence"/>
</dbReference>
<gene>
    <name evidence="6" type="ORF">ALQ77_05071</name>
</gene>
<dbReference type="GO" id="GO:0003700">
    <property type="term" value="F:DNA-binding transcription factor activity"/>
    <property type="evidence" value="ECO:0007669"/>
    <property type="project" value="InterPro"/>
</dbReference>
<proteinExistence type="inferred from homology"/>
<dbReference type="InterPro" id="IPR005119">
    <property type="entry name" value="LysR_subst-bd"/>
</dbReference>
<comment type="similarity">
    <text evidence="1">Belongs to the LysR transcriptional regulatory family.</text>
</comment>
<evidence type="ECO:0000256" key="2">
    <source>
        <dbReference type="ARBA" id="ARBA00023015"/>
    </source>
</evidence>
<dbReference type="InterPro" id="IPR036388">
    <property type="entry name" value="WH-like_DNA-bd_sf"/>
</dbReference>
<dbReference type="Gene3D" id="3.40.190.290">
    <property type="match status" value="1"/>
</dbReference>
<dbReference type="InterPro" id="IPR036390">
    <property type="entry name" value="WH_DNA-bd_sf"/>
</dbReference>
<dbReference type="SUPFAM" id="SSF53850">
    <property type="entry name" value="Periplasmic binding protein-like II"/>
    <property type="match status" value="1"/>
</dbReference>
<dbReference type="PRINTS" id="PR00039">
    <property type="entry name" value="HTHLYSR"/>
</dbReference>
<evidence type="ECO:0000313" key="6">
    <source>
        <dbReference type="EMBL" id="RMM49903.1"/>
    </source>
</evidence>
<evidence type="ECO:0000256" key="4">
    <source>
        <dbReference type="ARBA" id="ARBA00023163"/>
    </source>
</evidence>
<dbReference type="EMBL" id="RBOJ01000072">
    <property type="protein sequence ID" value="RMM49903.1"/>
    <property type="molecule type" value="Genomic_DNA"/>
</dbReference>
<dbReference type="InterPro" id="IPR000847">
    <property type="entry name" value="LysR_HTH_N"/>
</dbReference>
<dbReference type="STRING" id="47879.AXG94_02340"/>
<evidence type="ECO:0000256" key="3">
    <source>
        <dbReference type="ARBA" id="ARBA00023125"/>
    </source>
</evidence>
<sequence length="326" mass="35694">MLLFSPSIGIAVILCKLKCSAACIRKNKMKNSIQHIRAFLAVAQTGNFAKAAAMLNLSPSALTVQIQQLEDWLGVALLERSPRHVALTNAGQNNLLPMEKLLLDLDNIVSASRDLAALRRGVVTIAALPSLCAGALPPLLKQFREKFPGIEVRLRDVVARRIDTLVRDGDVDFGLGVRARTSHGLEFQPVLEDRLCLFIPADHPLARRRTVKLSELTTQPIILTGRDSSVRELVEQLFADANLPLLPGLEANYMSTVLALVRQGLGASLLPESADEGREELVKIPMDHPGVTRQIGLITRQSQTMAPAAEQFIEMSKGFFEEMARA</sequence>
<dbReference type="CDD" id="cd08440">
    <property type="entry name" value="PBP2_LTTR_like_4"/>
    <property type="match status" value="1"/>
</dbReference>
<keyword evidence="2" id="KW-0805">Transcription regulation</keyword>
<dbReference type="Pfam" id="PF03466">
    <property type="entry name" value="LysR_substrate"/>
    <property type="match status" value="1"/>
</dbReference>
<feature type="domain" description="HTH lysR-type" evidence="5">
    <location>
        <begin position="31"/>
        <end position="88"/>
    </location>
</feature>
<evidence type="ECO:0000256" key="1">
    <source>
        <dbReference type="ARBA" id="ARBA00009437"/>
    </source>
</evidence>
<name>A0A3M3EJU8_9PSED</name>
<comment type="caution">
    <text evidence="6">The sequence shown here is derived from an EMBL/GenBank/DDBJ whole genome shotgun (WGS) entry which is preliminary data.</text>
</comment>
<dbReference type="PROSITE" id="PS50931">
    <property type="entry name" value="HTH_LYSR"/>
    <property type="match status" value="1"/>
</dbReference>
<keyword evidence="4" id="KW-0804">Transcription</keyword>
<dbReference type="InterPro" id="IPR050950">
    <property type="entry name" value="HTH-type_LysR_regulators"/>
</dbReference>
<reference evidence="6 7" key="1">
    <citation type="submission" date="2018-08" db="EMBL/GenBank/DDBJ databases">
        <title>Recombination of ecologically and evolutionarily significant loci maintains genetic cohesion in the Pseudomonas syringae species complex.</title>
        <authorList>
            <person name="Dillon M."/>
            <person name="Thakur S."/>
            <person name="Almeida R.N.D."/>
            <person name="Weir B.S."/>
            <person name="Guttman D.S."/>
        </authorList>
    </citation>
    <scope>NUCLEOTIDE SEQUENCE [LARGE SCALE GENOMIC DNA]</scope>
    <source>
        <strain evidence="6 7">NCPPB2445</strain>
    </source>
</reference>
<dbReference type="GO" id="GO:0005829">
    <property type="term" value="C:cytosol"/>
    <property type="evidence" value="ECO:0007669"/>
    <property type="project" value="TreeGrafter"/>
</dbReference>
<dbReference type="GO" id="GO:0003677">
    <property type="term" value="F:DNA binding"/>
    <property type="evidence" value="ECO:0007669"/>
    <property type="project" value="UniProtKB-KW"/>
</dbReference>
<dbReference type="AlphaFoldDB" id="A0A3M3EJU8"/>
<dbReference type="Gene3D" id="1.10.10.10">
    <property type="entry name" value="Winged helix-like DNA-binding domain superfamily/Winged helix DNA-binding domain"/>
    <property type="match status" value="1"/>
</dbReference>